<dbReference type="RefSeq" id="WP_230549368.1">
    <property type="nucleotide sequence ID" value="NZ_JAJISD010000001.1"/>
</dbReference>
<dbReference type="Proteomes" id="UP001198862">
    <property type="component" value="Unassembled WGS sequence"/>
</dbReference>
<dbReference type="Gene3D" id="1.20.1250.20">
    <property type="entry name" value="MFS general substrate transporter like domains"/>
    <property type="match status" value="2"/>
</dbReference>
<sequence length="439" mass="46741">MPSPALPPRPASFAARLPFFFGWVIIAIAFLTVAVSVTTRTAFSLMFPPIVDEFGWDRGLAAGAFSFGFLVSAVISPVVGRTMDRRGPRFVIEIGVVLTAAGLLGATVIDSPWQLYATLGVLVGAGANCMSFSVQSQYLPNWFVRRRALATGLAFSGVGVGAILILPWLQSIILKDGWRGACWALGLMTLLVLLPLNLFVTKRPQDLGLLPDGAKEAGTAAARRAAAIVDPQWVAVEWTVGRAARTHRFWWLCLGFFSTGYAWYAVQVHQTKYLVEIGFGPMEAAWALGLVAMVGIPGQILLGALSDRIGREIVWTIAGSGFVICYGALLALGALPSKPLLYLMVLSQGGLGYAFTSLMGSVVAEIFEGPHFGSIFSIIMVSLLAGGAAGPWITGVLYDYEGAYRLAFIVALGFSVLGAASIWFASPGKVRMVAGRAKV</sequence>
<feature type="transmembrane region" description="Helical" evidence="4">
    <location>
        <begin position="286"/>
        <end position="306"/>
    </location>
</feature>
<evidence type="ECO:0000256" key="1">
    <source>
        <dbReference type="ARBA" id="ARBA00022692"/>
    </source>
</evidence>
<dbReference type="SUPFAM" id="SSF103473">
    <property type="entry name" value="MFS general substrate transporter"/>
    <property type="match status" value="1"/>
</dbReference>
<gene>
    <name evidence="6" type="ORF">LJ725_04290</name>
</gene>
<evidence type="ECO:0000259" key="5">
    <source>
        <dbReference type="PROSITE" id="PS50850"/>
    </source>
</evidence>
<feature type="transmembrane region" description="Helical" evidence="4">
    <location>
        <begin position="313"/>
        <end position="335"/>
    </location>
</feature>
<keyword evidence="7" id="KW-1185">Reference proteome</keyword>
<proteinExistence type="predicted"/>
<dbReference type="EMBL" id="JAJISD010000001">
    <property type="protein sequence ID" value="MCC8428171.1"/>
    <property type="molecule type" value="Genomic_DNA"/>
</dbReference>
<dbReference type="InterPro" id="IPR036259">
    <property type="entry name" value="MFS_trans_sf"/>
</dbReference>
<feature type="transmembrane region" description="Helical" evidence="4">
    <location>
        <begin position="181"/>
        <end position="200"/>
    </location>
</feature>
<protein>
    <submittedName>
        <fullName evidence="6">MFS transporter</fullName>
    </submittedName>
</protein>
<feature type="transmembrane region" description="Helical" evidence="4">
    <location>
        <begin position="249"/>
        <end position="266"/>
    </location>
</feature>
<dbReference type="PROSITE" id="PS50850">
    <property type="entry name" value="MFS"/>
    <property type="match status" value="1"/>
</dbReference>
<dbReference type="InterPro" id="IPR020846">
    <property type="entry name" value="MFS_dom"/>
</dbReference>
<reference evidence="6 7" key="1">
    <citation type="submission" date="2021-11" db="EMBL/GenBank/DDBJ databases">
        <authorList>
            <person name="Lee D.-H."/>
            <person name="Kim S.-B."/>
        </authorList>
    </citation>
    <scope>NUCLEOTIDE SEQUENCE [LARGE SCALE GENOMIC DNA]</scope>
    <source>
        <strain evidence="6 7">KCTC 52223</strain>
    </source>
</reference>
<dbReference type="PANTHER" id="PTHR11360:SF284">
    <property type="entry name" value="EG:103B4.3 PROTEIN-RELATED"/>
    <property type="match status" value="1"/>
</dbReference>
<comment type="caution">
    <text evidence="6">The sequence shown here is derived from an EMBL/GenBank/DDBJ whole genome shotgun (WGS) entry which is preliminary data.</text>
</comment>
<dbReference type="PANTHER" id="PTHR11360">
    <property type="entry name" value="MONOCARBOXYLATE TRANSPORTER"/>
    <property type="match status" value="1"/>
</dbReference>
<dbReference type="Pfam" id="PF07690">
    <property type="entry name" value="MFS_1"/>
    <property type="match status" value="1"/>
</dbReference>
<evidence type="ECO:0000256" key="3">
    <source>
        <dbReference type="ARBA" id="ARBA00023136"/>
    </source>
</evidence>
<organism evidence="6 7">
    <name type="scientific">Reyranella aquatilis</name>
    <dbReference type="NCBI Taxonomy" id="2035356"/>
    <lineage>
        <taxon>Bacteria</taxon>
        <taxon>Pseudomonadati</taxon>
        <taxon>Pseudomonadota</taxon>
        <taxon>Alphaproteobacteria</taxon>
        <taxon>Hyphomicrobiales</taxon>
        <taxon>Reyranellaceae</taxon>
        <taxon>Reyranella</taxon>
    </lineage>
</organism>
<feature type="transmembrane region" description="Helical" evidence="4">
    <location>
        <begin position="59"/>
        <end position="78"/>
    </location>
</feature>
<keyword evidence="3 4" id="KW-0472">Membrane</keyword>
<accession>A0ABS8KQ13</accession>
<evidence type="ECO:0000313" key="7">
    <source>
        <dbReference type="Proteomes" id="UP001198862"/>
    </source>
</evidence>
<feature type="transmembrane region" description="Helical" evidence="4">
    <location>
        <begin position="404"/>
        <end position="426"/>
    </location>
</feature>
<feature type="transmembrane region" description="Helical" evidence="4">
    <location>
        <begin position="148"/>
        <end position="169"/>
    </location>
</feature>
<name>A0ABS8KQ13_9HYPH</name>
<dbReference type="CDD" id="cd17355">
    <property type="entry name" value="MFS_YcxA_like"/>
    <property type="match status" value="1"/>
</dbReference>
<feature type="transmembrane region" description="Helical" evidence="4">
    <location>
        <begin position="20"/>
        <end position="39"/>
    </location>
</feature>
<evidence type="ECO:0000313" key="6">
    <source>
        <dbReference type="EMBL" id="MCC8428171.1"/>
    </source>
</evidence>
<dbReference type="InterPro" id="IPR050327">
    <property type="entry name" value="Proton-linked_MCT"/>
</dbReference>
<dbReference type="InterPro" id="IPR011701">
    <property type="entry name" value="MFS"/>
</dbReference>
<feature type="transmembrane region" description="Helical" evidence="4">
    <location>
        <begin position="375"/>
        <end position="398"/>
    </location>
</feature>
<feature type="transmembrane region" description="Helical" evidence="4">
    <location>
        <begin position="90"/>
        <end position="109"/>
    </location>
</feature>
<feature type="domain" description="Major facilitator superfamily (MFS) profile" evidence="5">
    <location>
        <begin position="24"/>
        <end position="430"/>
    </location>
</feature>
<feature type="transmembrane region" description="Helical" evidence="4">
    <location>
        <begin position="341"/>
        <end position="363"/>
    </location>
</feature>
<evidence type="ECO:0000256" key="4">
    <source>
        <dbReference type="SAM" id="Phobius"/>
    </source>
</evidence>
<evidence type="ECO:0000256" key="2">
    <source>
        <dbReference type="ARBA" id="ARBA00022989"/>
    </source>
</evidence>
<feature type="transmembrane region" description="Helical" evidence="4">
    <location>
        <begin position="115"/>
        <end position="136"/>
    </location>
</feature>
<keyword evidence="2 4" id="KW-1133">Transmembrane helix</keyword>
<keyword evidence="1 4" id="KW-0812">Transmembrane</keyword>